<dbReference type="SMART" id="SM00388">
    <property type="entry name" value="HisKA"/>
    <property type="match status" value="1"/>
</dbReference>
<feature type="domain" description="PAS" evidence="13">
    <location>
        <begin position="580"/>
        <end position="641"/>
    </location>
</feature>
<dbReference type="eggNOG" id="COG2202">
    <property type="taxonomic scope" value="Bacteria"/>
</dbReference>
<dbReference type="InterPro" id="IPR013767">
    <property type="entry name" value="PAS_fold"/>
</dbReference>
<dbReference type="CDD" id="cd00082">
    <property type="entry name" value="HisKA"/>
    <property type="match status" value="1"/>
</dbReference>
<organism evidence="15 16">
    <name type="scientific">Desulfomonile tiedjei (strain ATCC 49306 / DSM 6799 / DCB-1)</name>
    <dbReference type="NCBI Taxonomy" id="706587"/>
    <lineage>
        <taxon>Bacteria</taxon>
        <taxon>Pseudomonadati</taxon>
        <taxon>Thermodesulfobacteriota</taxon>
        <taxon>Desulfomonilia</taxon>
        <taxon>Desulfomonilales</taxon>
        <taxon>Desulfomonilaceae</taxon>
        <taxon>Desulfomonile</taxon>
    </lineage>
</organism>
<keyword evidence="7" id="KW-0067">ATP-binding</keyword>
<dbReference type="PROSITE" id="PS50110">
    <property type="entry name" value="RESPONSE_REGULATORY"/>
    <property type="match status" value="1"/>
</dbReference>
<dbReference type="SUPFAM" id="SSF55874">
    <property type="entry name" value="ATPase domain of HSP90 chaperone/DNA topoisomerase II/histidine kinase"/>
    <property type="match status" value="1"/>
</dbReference>
<evidence type="ECO:0000256" key="5">
    <source>
        <dbReference type="ARBA" id="ARBA00022741"/>
    </source>
</evidence>
<dbReference type="InterPro" id="IPR003594">
    <property type="entry name" value="HATPase_dom"/>
</dbReference>
<dbReference type="InterPro" id="IPR000014">
    <property type="entry name" value="PAS"/>
</dbReference>
<dbReference type="InterPro" id="IPR000700">
    <property type="entry name" value="PAS-assoc_C"/>
</dbReference>
<evidence type="ECO:0000256" key="8">
    <source>
        <dbReference type="ARBA" id="ARBA00023012"/>
    </source>
</evidence>
<dbReference type="Pfam" id="PF00512">
    <property type="entry name" value="HisKA"/>
    <property type="match status" value="1"/>
</dbReference>
<feature type="coiled-coil region" evidence="10">
    <location>
        <begin position="403"/>
        <end position="437"/>
    </location>
</feature>
<keyword evidence="6" id="KW-0418">Kinase</keyword>
<gene>
    <name evidence="15" type="ordered locus">Desti_1309</name>
</gene>
<keyword evidence="10" id="KW-0175">Coiled coil</keyword>
<feature type="domain" description="PAC" evidence="14">
    <location>
        <begin position="364"/>
        <end position="415"/>
    </location>
</feature>
<dbReference type="eggNOG" id="COG2204">
    <property type="taxonomic scope" value="Bacteria"/>
</dbReference>
<keyword evidence="3 9" id="KW-0597">Phosphoprotein</keyword>
<dbReference type="Pfam" id="PF02518">
    <property type="entry name" value="HATPase_c"/>
    <property type="match status" value="1"/>
</dbReference>
<evidence type="ECO:0000259" key="14">
    <source>
        <dbReference type="PROSITE" id="PS50113"/>
    </source>
</evidence>
<evidence type="ECO:0000256" key="2">
    <source>
        <dbReference type="ARBA" id="ARBA00012438"/>
    </source>
</evidence>
<accession>I4C381</accession>
<evidence type="ECO:0000256" key="1">
    <source>
        <dbReference type="ARBA" id="ARBA00000085"/>
    </source>
</evidence>
<evidence type="ECO:0000256" key="6">
    <source>
        <dbReference type="ARBA" id="ARBA00022777"/>
    </source>
</evidence>
<dbReference type="SMART" id="SM00448">
    <property type="entry name" value="REC"/>
    <property type="match status" value="1"/>
</dbReference>
<dbReference type="EC" id="2.7.13.3" evidence="2"/>
<keyword evidence="8" id="KW-0902">Two-component regulatory system</keyword>
<dbReference type="SUPFAM" id="SSF55785">
    <property type="entry name" value="PYP-like sensor domain (PAS domain)"/>
    <property type="match status" value="4"/>
</dbReference>
<dbReference type="PRINTS" id="PR00344">
    <property type="entry name" value="BCTRLSENSOR"/>
</dbReference>
<dbReference type="Gene3D" id="3.30.450.20">
    <property type="entry name" value="PAS domain"/>
    <property type="match status" value="4"/>
</dbReference>
<dbReference type="OrthoDB" id="9806821at2"/>
<dbReference type="Pfam" id="PF00989">
    <property type="entry name" value="PAS"/>
    <property type="match status" value="2"/>
</dbReference>
<sequence>MMKGLHPNTEKDLQCITGSVILFLCASALIARVHSLARYITLRFLSKSSKPGNIGVGRSYLTGSLIGLHEVRMGDEEQRSRSFHDESVDSSQSELSEIAETNPSPLIASYLTTSGTFQVGEEQWTGLEGLLHGIPLPALLVDRYRKITFANEACRKLTGDPQILFGTDLILLFQREYEATAARSLLGSVFVSKKPRSCEGLLKFEKSKIWGRIHFRCLRLGMLQSVLVLIEDLTLEKKQLLQNHRHQAELKRARDELEKRVRERTSELEKMNEQLRAEIEERKQAQEQLRQSEEKYRNLIELMNEGFAIQNEYGIITFANDKHCEMLGFSREEIIGRHISEFLDPTSFKILQQQIGKGREGKGNSCEVVYLGKNGRRIPAIISSRPFLDPDGYQGNAAVVTDITKLKATEAMLIRARDELEKRVEERTADLAKTNEQLLFEIAQRREIEAALRRSESRFRHLYDQAPVMMHSIDYDGYIRHVNAKWLDELGYSQDEVIGRKFDFIFAPQCKAQCEELLPKSWNGAQVKDFFCRFVKKDGSIIDVLLDSVNIDDPALGTVSLSVIRDITDKKLAEEALIASEERFRAVVEQQTDLICRTLSDGTITFANSSFLSFFSVDEKSLIGSNLLDLVLNEDRKTITDGMAALRIQSPSRTGEYRVLLPGGKLRWVHWNHKGIFNSREQIVEIQSVGRDITDRKSMEDALKASEERTRLLIELSPVGIGIITSSRFAYVNPSFVQILGCESLDEIVGRMPEQFVHTDDRDFAASWNQMIFSGKKKAIHGELKGLKNSGESFDAQVWVTRIDYAQQPSALMFLADASEAKRLRAQLLHAQKMEAVGTLAGGIAHDFNNLLTGILGYADLLLEGKEESDQDYADILKIIRSARHGAGLVQRILTFSRATETTPGPVNLNDTIRHVGEMLTRTLPKMIKIETDLAPDLMNIIGDASHLDQVVINFAVNAKDAMPEGGRLLIRTQNVRIEENEPQTHVMAKEGNYVRLTVADDGEGIPPEIQERIFEPFFTTKDPGKGTGLGLPMVYGIVKQHGGFTTFESEPGKGSVFNAFFPALASKGDILEPKRFVSPIRGKETILLADAEDYIRDLGSRCLIAAGYRVLTAADSRELIQIYGREHSEVALIILDPMMPDMGERQCLKQLAEINPRVKVLLAGSDPIDTASAPEAAIRPVDFVRKPFQKIELLQAIRRVLDTEAFS</sequence>
<dbReference type="InterPro" id="IPR035965">
    <property type="entry name" value="PAS-like_dom_sf"/>
</dbReference>
<dbReference type="CDD" id="cd00130">
    <property type="entry name" value="PAS"/>
    <property type="match status" value="4"/>
</dbReference>
<reference evidence="16" key="1">
    <citation type="submission" date="2012-06" db="EMBL/GenBank/DDBJ databases">
        <title>Complete sequence of chromosome of Desulfomonile tiedjei DSM 6799.</title>
        <authorList>
            <person name="Lucas S."/>
            <person name="Copeland A."/>
            <person name="Lapidus A."/>
            <person name="Glavina del Rio T."/>
            <person name="Dalin E."/>
            <person name="Tice H."/>
            <person name="Bruce D."/>
            <person name="Goodwin L."/>
            <person name="Pitluck S."/>
            <person name="Peters L."/>
            <person name="Ovchinnikova G."/>
            <person name="Zeytun A."/>
            <person name="Lu M."/>
            <person name="Kyrpides N."/>
            <person name="Mavromatis K."/>
            <person name="Ivanova N."/>
            <person name="Brettin T."/>
            <person name="Detter J.C."/>
            <person name="Han C."/>
            <person name="Larimer F."/>
            <person name="Land M."/>
            <person name="Hauser L."/>
            <person name="Markowitz V."/>
            <person name="Cheng J.-F."/>
            <person name="Hugenholtz P."/>
            <person name="Woyke T."/>
            <person name="Wu D."/>
            <person name="Spring S."/>
            <person name="Schroeder M."/>
            <person name="Brambilla E."/>
            <person name="Klenk H.-P."/>
            <person name="Eisen J.A."/>
        </authorList>
    </citation>
    <scope>NUCLEOTIDE SEQUENCE [LARGE SCALE GENOMIC DNA]</scope>
    <source>
        <strain evidence="16">ATCC 49306 / DSM 6799 / DCB-1</strain>
    </source>
</reference>
<feature type="modified residue" description="4-aspartylphosphate" evidence="9">
    <location>
        <position position="1137"/>
    </location>
</feature>
<evidence type="ECO:0000256" key="7">
    <source>
        <dbReference type="ARBA" id="ARBA00022840"/>
    </source>
</evidence>
<dbReference type="Pfam" id="PF13426">
    <property type="entry name" value="PAS_9"/>
    <property type="match status" value="2"/>
</dbReference>
<evidence type="ECO:0000259" key="13">
    <source>
        <dbReference type="PROSITE" id="PS50112"/>
    </source>
</evidence>
<dbReference type="Pfam" id="PF00072">
    <property type="entry name" value="Response_reg"/>
    <property type="match status" value="1"/>
</dbReference>
<dbReference type="SMART" id="SM00387">
    <property type="entry name" value="HATPase_c"/>
    <property type="match status" value="1"/>
</dbReference>
<comment type="catalytic activity">
    <reaction evidence="1">
        <text>ATP + protein L-histidine = ADP + protein N-phospho-L-histidine.</text>
        <dbReference type="EC" id="2.7.13.3"/>
    </reaction>
</comment>
<dbReference type="InterPro" id="IPR036097">
    <property type="entry name" value="HisK_dim/P_sf"/>
</dbReference>
<dbReference type="KEGG" id="dti:Desti_1309"/>
<dbReference type="PANTHER" id="PTHR43065:SF42">
    <property type="entry name" value="TWO-COMPONENT SENSOR PPRA"/>
    <property type="match status" value="1"/>
</dbReference>
<dbReference type="eggNOG" id="COG4191">
    <property type="taxonomic scope" value="Bacteria"/>
</dbReference>
<evidence type="ECO:0000313" key="16">
    <source>
        <dbReference type="Proteomes" id="UP000006055"/>
    </source>
</evidence>
<dbReference type="EMBL" id="CP003360">
    <property type="protein sequence ID" value="AFM24022.1"/>
    <property type="molecule type" value="Genomic_DNA"/>
</dbReference>
<feature type="domain" description="PAS" evidence="13">
    <location>
        <begin position="455"/>
        <end position="505"/>
    </location>
</feature>
<evidence type="ECO:0000256" key="10">
    <source>
        <dbReference type="SAM" id="Coils"/>
    </source>
</evidence>
<dbReference type="InterPro" id="IPR004358">
    <property type="entry name" value="Sig_transdc_His_kin-like_C"/>
</dbReference>
<dbReference type="SMART" id="SM00086">
    <property type="entry name" value="PAC"/>
    <property type="match status" value="4"/>
</dbReference>
<dbReference type="AlphaFoldDB" id="I4C381"/>
<dbReference type="SMART" id="SM00091">
    <property type="entry name" value="PAS"/>
    <property type="match status" value="5"/>
</dbReference>
<keyword evidence="4" id="KW-0808">Transferase</keyword>
<dbReference type="Pfam" id="PF13188">
    <property type="entry name" value="PAS_8"/>
    <property type="match status" value="1"/>
</dbReference>
<dbReference type="SUPFAM" id="SSF47384">
    <property type="entry name" value="Homodimeric domain of signal transducing histidine kinase"/>
    <property type="match status" value="1"/>
</dbReference>
<dbReference type="eggNOG" id="COG3852">
    <property type="taxonomic scope" value="Bacteria"/>
</dbReference>
<dbReference type="SUPFAM" id="SSF52172">
    <property type="entry name" value="CheY-like"/>
    <property type="match status" value="1"/>
</dbReference>
<evidence type="ECO:0000259" key="11">
    <source>
        <dbReference type="PROSITE" id="PS50109"/>
    </source>
</evidence>
<dbReference type="GO" id="GO:0005524">
    <property type="term" value="F:ATP binding"/>
    <property type="evidence" value="ECO:0007669"/>
    <property type="project" value="UniProtKB-KW"/>
</dbReference>
<dbReference type="InterPro" id="IPR003661">
    <property type="entry name" value="HisK_dim/P_dom"/>
</dbReference>
<evidence type="ECO:0000256" key="3">
    <source>
        <dbReference type="ARBA" id="ARBA00022553"/>
    </source>
</evidence>
<dbReference type="PATRIC" id="fig|706587.4.peg.1503"/>
<dbReference type="InterPro" id="IPR036890">
    <property type="entry name" value="HATPase_C_sf"/>
</dbReference>
<dbReference type="Proteomes" id="UP000006055">
    <property type="component" value="Chromosome"/>
</dbReference>
<dbReference type="InterPro" id="IPR005467">
    <property type="entry name" value="His_kinase_dom"/>
</dbReference>
<dbReference type="Gene3D" id="3.40.50.2300">
    <property type="match status" value="1"/>
</dbReference>
<dbReference type="PROSITE" id="PS50109">
    <property type="entry name" value="HIS_KIN"/>
    <property type="match status" value="1"/>
</dbReference>
<dbReference type="GO" id="GO:0006355">
    <property type="term" value="P:regulation of DNA-templated transcription"/>
    <property type="evidence" value="ECO:0007669"/>
    <property type="project" value="InterPro"/>
</dbReference>
<evidence type="ECO:0000259" key="12">
    <source>
        <dbReference type="PROSITE" id="PS50110"/>
    </source>
</evidence>
<dbReference type="PROSITE" id="PS50112">
    <property type="entry name" value="PAS"/>
    <property type="match status" value="3"/>
</dbReference>
<feature type="domain" description="PAS" evidence="13">
    <location>
        <begin position="292"/>
        <end position="362"/>
    </location>
</feature>
<dbReference type="InterPro" id="IPR001789">
    <property type="entry name" value="Sig_transdc_resp-reg_receiver"/>
</dbReference>
<protein>
    <recommendedName>
        <fullName evidence="2">histidine kinase</fullName>
        <ecNumber evidence="2">2.7.13.3</ecNumber>
    </recommendedName>
</protein>
<keyword evidence="5" id="KW-0547">Nucleotide-binding</keyword>
<dbReference type="Gene3D" id="3.30.565.10">
    <property type="entry name" value="Histidine kinase-like ATPase, C-terminal domain"/>
    <property type="match status" value="1"/>
</dbReference>
<dbReference type="PROSITE" id="PS50113">
    <property type="entry name" value="PAC"/>
    <property type="match status" value="3"/>
</dbReference>
<proteinExistence type="predicted"/>
<dbReference type="InterPro" id="IPR001610">
    <property type="entry name" value="PAC"/>
</dbReference>
<dbReference type="GO" id="GO:0000155">
    <property type="term" value="F:phosphorelay sensor kinase activity"/>
    <property type="evidence" value="ECO:0007669"/>
    <property type="project" value="InterPro"/>
</dbReference>
<keyword evidence="16" id="KW-1185">Reference proteome</keyword>
<feature type="domain" description="PAC" evidence="14">
    <location>
        <begin position="653"/>
        <end position="705"/>
    </location>
</feature>
<feature type="domain" description="Response regulatory" evidence="12">
    <location>
        <begin position="1086"/>
        <end position="1202"/>
    </location>
</feature>
<evidence type="ECO:0000256" key="4">
    <source>
        <dbReference type="ARBA" id="ARBA00022679"/>
    </source>
</evidence>
<name>I4C381_DESTA</name>
<dbReference type="InterPro" id="IPR011006">
    <property type="entry name" value="CheY-like_superfamily"/>
</dbReference>
<dbReference type="HOGENOM" id="CLU_269988_0_0_7"/>
<dbReference type="STRING" id="706587.Desti_1309"/>
<dbReference type="Gene3D" id="1.10.287.130">
    <property type="match status" value="1"/>
</dbReference>
<feature type="coiled-coil region" evidence="10">
    <location>
        <begin position="223"/>
        <end position="302"/>
    </location>
</feature>
<dbReference type="NCBIfam" id="TIGR00229">
    <property type="entry name" value="sensory_box"/>
    <property type="match status" value="4"/>
</dbReference>
<evidence type="ECO:0000313" key="15">
    <source>
        <dbReference type="EMBL" id="AFM24022.1"/>
    </source>
</evidence>
<evidence type="ECO:0000256" key="9">
    <source>
        <dbReference type="PROSITE-ProRule" id="PRU00169"/>
    </source>
</evidence>
<dbReference type="PANTHER" id="PTHR43065">
    <property type="entry name" value="SENSOR HISTIDINE KINASE"/>
    <property type="match status" value="1"/>
</dbReference>
<feature type="domain" description="PAC" evidence="14">
    <location>
        <begin position="528"/>
        <end position="579"/>
    </location>
</feature>
<feature type="domain" description="Histidine kinase" evidence="11">
    <location>
        <begin position="843"/>
        <end position="1066"/>
    </location>
</feature>